<evidence type="ECO:0000256" key="1">
    <source>
        <dbReference type="SAM" id="SignalP"/>
    </source>
</evidence>
<keyword evidence="3" id="KW-1185">Reference proteome</keyword>
<dbReference type="InterPro" id="IPR005247">
    <property type="entry name" value="YbhB_YbcL/LppC-like"/>
</dbReference>
<dbReference type="Proteomes" id="UP000680714">
    <property type="component" value="Unassembled WGS sequence"/>
</dbReference>
<comment type="caution">
    <text evidence="2">The sequence shown here is derived from an EMBL/GenBank/DDBJ whole genome shotgun (WGS) entry which is preliminary data.</text>
</comment>
<dbReference type="Gene3D" id="3.90.280.10">
    <property type="entry name" value="PEBP-like"/>
    <property type="match status" value="1"/>
</dbReference>
<dbReference type="GO" id="GO:0004860">
    <property type="term" value="F:protein kinase inhibitor activity"/>
    <property type="evidence" value="ECO:0007669"/>
    <property type="project" value="UniProtKB-KW"/>
</dbReference>
<dbReference type="Pfam" id="PF01161">
    <property type="entry name" value="PBP"/>
    <property type="match status" value="1"/>
</dbReference>
<feature type="chain" id="PRO_5046189263" evidence="1">
    <location>
        <begin position="21"/>
        <end position="180"/>
    </location>
</feature>
<keyword evidence="2" id="KW-0649">Protein kinase inhibitor</keyword>
<dbReference type="PANTHER" id="PTHR30289">
    <property type="entry name" value="UNCHARACTERIZED PROTEIN YBCL-RELATED"/>
    <property type="match status" value="1"/>
</dbReference>
<protein>
    <submittedName>
        <fullName evidence="2">YbhB/YbcL family Raf kinase inhibitor-like protein</fullName>
    </submittedName>
</protein>
<gene>
    <name evidence="2" type="ORF">KEC16_03930</name>
</gene>
<feature type="signal peptide" evidence="1">
    <location>
        <begin position="1"/>
        <end position="20"/>
    </location>
</feature>
<dbReference type="InterPro" id="IPR036610">
    <property type="entry name" value="PEBP-like_sf"/>
</dbReference>
<name>A0ABS5I8X1_9PROT</name>
<evidence type="ECO:0000313" key="3">
    <source>
        <dbReference type="Proteomes" id="UP000680714"/>
    </source>
</evidence>
<accession>A0ABS5I8X1</accession>
<reference evidence="2 3" key="1">
    <citation type="submission" date="2021-04" db="EMBL/GenBank/DDBJ databases">
        <title>Magnetospirillum sulfuroxidans sp. nov., a facultative chemolithoautotrophic sulfur-oxidizing alphaproteobacterium isolated from freshwater sediment and proposals for Paramagetospirillum gen. nov., and Magnetospirillaceae fam. nov.</title>
        <authorList>
            <person name="Koziaeva V."/>
            <person name="Geelhoed J.S."/>
            <person name="Sorokin D.Y."/>
            <person name="Grouzdev D.S."/>
        </authorList>
    </citation>
    <scope>NUCLEOTIDE SEQUENCE [LARGE SCALE GENOMIC DNA]</scope>
    <source>
        <strain evidence="2 3">J10</strain>
    </source>
</reference>
<organism evidence="2 3">
    <name type="scientific">Magnetospirillum sulfuroxidans</name>
    <dbReference type="NCBI Taxonomy" id="611300"/>
    <lineage>
        <taxon>Bacteria</taxon>
        <taxon>Pseudomonadati</taxon>
        <taxon>Pseudomonadota</taxon>
        <taxon>Alphaproteobacteria</taxon>
        <taxon>Rhodospirillales</taxon>
        <taxon>Rhodospirillaceae</taxon>
        <taxon>Magnetospirillum</taxon>
    </lineage>
</organism>
<proteinExistence type="predicted"/>
<dbReference type="SUPFAM" id="SSF49777">
    <property type="entry name" value="PEBP-like"/>
    <property type="match status" value="1"/>
</dbReference>
<evidence type="ECO:0000313" key="2">
    <source>
        <dbReference type="EMBL" id="MBR9970860.1"/>
    </source>
</evidence>
<dbReference type="EMBL" id="JAGTUF010000002">
    <property type="protein sequence ID" value="MBR9970860.1"/>
    <property type="molecule type" value="Genomic_DNA"/>
</dbReference>
<dbReference type="NCBIfam" id="TIGR00481">
    <property type="entry name" value="YbhB/YbcL family Raf kinase inhibitor-like protein"/>
    <property type="match status" value="1"/>
</dbReference>
<sequence length="180" mass="18464">MSKTLSLLLCLLCAPATAWAGDFTVHTTAAPHGRLSADGYANSFGCAGANISPDIVWNGAPAATKSFLVTLYDHDAPSGSGWWHWLVADIPATVTALPRGAGSGQAALPTGAVQFNTDLGQPGYLGACPPPGQIHRYTITVKALTVAKLDVPPQATAAMVGFVSNMAALAQATTSFTAQR</sequence>
<dbReference type="InterPro" id="IPR008914">
    <property type="entry name" value="PEBP"/>
</dbReference>
<keyword evidence="1" id="KW-0732">Signal</keyword>
<dbReference type="PANTHER" id="PTHR30289:SF1">
    <property type="entry name" value="PEBP (PHOSPHATIDYLETHANOLAMINE-BINDING PROTEIN) FAMILY PROTEIN"/>
    <property type="match status" value="1"/>
</dbReference>
<dbReference type="CDD" id="cd00865">
    <property type="entry name" value="PEBP_bact_arch"/>
    <property type="match status" value="1"/>
</dbReference>